<sequence length="76" mass="8290">MENNNIQKEVLDKLTKTCVCKVVSRAKVKEAIRNGALSLDEVKKATGAATGCCGGARCVYKIHALIDEYKENGDFK</sequence>
<dbReference type="AlphaFoldDB" id="A0A1V4ST28"/>
<evidence type="ECO:0000313" key="2">
    <source>
        <dbReference type="EMBL" id="OPX47038.1"/>
    </source>
</evidence>
<dbReference type="EMBL" id="LTAY01000059">
    <property type="protein sequence ID" value="OPX47038.1"/>
    <property type="molecule type" value="Genomic_DNA"/>
</dbReference>
<dbReference type="Gene3D" id="1.10.10.1100">
    <property type="entry name" value="BFD-like [2Fe-2S]-binding domain"/>
    <property type="match status" value="1"/>
</dbReference>
<gene>
    <name evidence="2" type="ORF">CLTHE_22770</name>
</gene>
<protein>
    <submittedName>
        <fullName evidence="2">BFD-like [2Fe-2S] binding domain protein</fullName>
    </submittedName>
</protein>
<proteinExistence type="predicted"/>
<name>A0A1V4ST28_9CLOT</name>
<evidence type="ECO:0000259" key="1">
    <source>
        <dbReference type="Pfam" id="PF04324"/>
    </source>
</evidence>
<reference evidence="2 3" key="1">
    <citation type="submission" date="2016-02" db="EMBL/GenBank/DDBJ databases">
        <title>Genome sequence of Clostridium thermobutyricum DSM 4928.</title>
        <authorList>
            <person name="Poehlein A."/>
            <person name="Daniel R."/>
        </authorList>
    </citation>
    <scope>NUCLEOTIDE SEQUENCE [LARGE SCALE GENOMIC DNA]</scope>
    <source>
        <strain evidence="2 3">DSM 4928</strain>
    </source>
</reference>
<organism evidence="2 3">
    <name type="scientific">Clostridium thermobutyricum DSM 4928</name>
    <dbReference type="NCBI Taxonomy" id="1121339"/>
    <lineage>
        <taxon>Bacteria</taxon>
        <taxon>Bacillati</taxon>
        <taxon>Bacillota</taxon>
        <taxon>Clostridia</taxon>
        <taxon>Eubacteriales</taxon>
        <taxon>Clostridiaceae</taxon>
        <taxon>Clostridium</taxon>
    </lineage>
</organism>
<dbReference type="InterPro" id="IPR007419">
    <property type="entry name" value="BFD-like_2Fe2S-bd_dom"/>
</dbReference>
<dbReference type="InterPro" id="IPR041854">
    <property type="entry name" value="BFD-like_2Fe2S-bd_dom_sf"/>
</dbReference>
<dbReference type="Proteomes" id="UP000191448">
    <property type="component" value="Unassembled WGS sequence"/>
</dbReference>
<dbReference type="RefSeq" id="WP_080023531.1">
    <property type="nucleotide sequence ID" value="NZ_LTAY01000059.1"/>
</dbReference>
<accession>A0A1V4ST28</accession>
<feature type="domain" description="BFD-like [2Fe-2S]-binding" evidence="1">
    <location>
        <begin position="18"/>
        <end position="68"/>
    </location>
</feature>
<evidence type="ECO:0000313" key="3">
    <source>
        <dbReference type="Proteomes" id="UP000191448"/>
    </source>
</evidence>
<dbReference type="Pfam" id="PF04324">
    <property type="entry name" value="Fer2_BFD"/>
    <property type="match status" value="1"/>
</dbReference>
<dbReference type="OrthoDB" id="1629586at2"/>
<comment type="caution">
    <text evidence="2">The sequence shown here is derived from an EMBL/GenBank/DDBJ whole genome shotgun (WGS) entry which is preliminary data.</text>
</comment>